<organism evidence="1">
    <name type="scientific">marine sediment metagenome</name>
    <dbReference type="NCBI Taxonomy" id="412755"/>
    <lineage>
        <taxon>unclassified sequences</taxon>
        <taxon>metagenomes</taxon>
        <taxon>ecological metagenomes</taxon>
    </lineage>
</organism>
<gene>
    <name evidence="1" type="ORF">S01H4_65446</name>
</gene>
<proteinExistence type="predicted"/>
<accession>X1EZ97</accession>
<protein>
    <submittedName>
        <fullName evidence="1">Uncharacterized protein</fullName>
    </submittedName>
</protein>
<comment type="caution">
    <text evidence="1">The sequence shown here is derived from an EMBL/GenBank/DDBJ whole genome shotgun (WGS) entry which is preliminary data.</text>
</comment>
<feature type="non-terminal residue" evidence="1">
    <location>
        <position position="1"/>
    </location>
</feature>
<evidence type="ECO:0000313" key="1">
    <source>
        <dbReference type="EMBL" id="GAH25660.1"/>
    </source>
</evidence>
<dbReference type="AlphaFoldDB" id="X1EZ97"/>
<name>X1EZ97_9ZZZZ</name>
<reference evidence="1" key="1">
    <citation type="journal article" date="2014" name="Front. Microbiol.">
        <title>High frequency of phylogenetically diverse reductive dehalogenase-homologous genes in deep subseafloor sedimentary metagenomes.</title>
        <authorList>
            <person name="Kawai M."/>
            <person name="Futagami T."/>
            <person name="Toyoda A."/>
            <person name="Takaki Y."/>
            <person name="Nishi S."/>
            <person name="Hori S."/>
            <person name="Arai W."/>
            <person name="Tsubouchi T."/>
            <person name="Morono Y."/>
            <person name="Uchiyama I."/>
            <person name="Ito T."/>
            <person name="Fujiyama A."/>
            <person name="Inagaki F."/>
            <person name="Takami H."/>
        </authorList>
    </citation>
    <scope>NUCLEOTIDE SEQUENCE</scope>
    <source>
        <strain evidence="1">Expedition CK06-06</strain>
    </source>
</reference>
<sequence length="35" mass="3807">GIGAIAVLLLSIFGINKLRNRKKEQVKAPETGENE</sequence>
<dbReference type="EMBL" id="BART01040054">
    <property type="protein sequence ID" value="GAH25660.1"/>
    <property type="molecule type" value="Genomic_DNA"/>
</dbReference>